<dbReference type="Proteomes" id="UP001234297">
    <property type="component" value="Chromosome 2"/>
</dbReference>
<proteinExistence type="predicted"/>
<name>A0ACC2MDT2_PERAE</name>
<protein>
    <submittedName>
        <fullName evidence="1">Uncharacterized protein</fullName>
    </submittedName>
</protein>
<gene>
    <name evidence="1" type="ORF">MRB53_005537</name>
</gene>
<dbReference type="EMBL" id="CM056810">
    <property type="protein sequence ID" value="KAJ8643789.1"/>
    <property type="molecule type" value="Genomic_DNA"/>
</dbReference>
<comment type="caution">
    <text evidence="1">The sequence shown here is derived from an EMBL/GenBank/DDBJ whole genome shotgun (WGS) entry which is preliminary data.</text>
</comment>
<keyword evidence="2" id="KW-1185">Reference proteome</keyword>
<evidence type="ECO:0000313" key="2">
    <source>
        <dbReference type="Proteomes" id="UP001234297"/>
    </source>
</evidence>
<accession>A0ACC2MDT2</accession>
<evidence type="ECO:0000313" key="1">
    <source>
        <dbReference type="EMBL" id="KAJ8643789.1"/>
    </source>
</evidence>
<sequence length="142" mass="15597">MARDQIEHPFERSDSRTHQPTRDSARTSVAFTSSSPLPFVRSKNSSDSRAPKSGRDSSLEGGLCTTHKNLCPLLSNPIAISLSYATEKSLRLTKHKNTMLRLNCESSHSTDPTITPSLRFCDQRPDAVDAWGSPINNAGPNM</sequence>
<reference evidence="1 2" key="1">
    <citation type="journal article" date="2022" name="Hortic Res">
        <title>A haplotype resolved chromosomal level avocado genome allows analysis of novel avocado genes.</title>
        <authorList>
            <person name="Nath O."/>
            <person name="Fletcher S.J."/>
            <person name="Hayward A."/>
            <person name="Shaw L.M."/>
            <person name="Masouleh A.K."/>
            <person name="Furtado A."/>
            <person name="Henry R.J."/>
            <person name="Mitter N."/>
        </authorList>
    </citation>
    <scope>NUCLEOTIDE SEQUENCE [LARGE SCALE GENOMIC DNA]</scope>
    <source>
        <strain evidence="2">cv. Hass</strain>
    </source>
</reference>
<organism evidence="1 2">
    <name type="scientific">Persea americana</name>
    <name type="common">Avocado</name>
    <dbReference type="NCBI Taxonomy" id="3435"/>
    <lineage>
        <taxon>Eukaryota</taxon>
        <taxon>Viridiplantae</taxon>
        <taxon>Streptophyta</taxon>
        <taxon>Embryophyta</taxon>
        <taxon>Tracheophyta</taxon>
        <taxon>Spermatophyta</taxon>
        <taxon>Magnoliopsida</taxon>
        <taxon>Magnoliidae</taxon>
        <taxon>Laurales</taxon>
        <taxon>Lauraceae</taxon>
        <taxon>Persea</taxon>
    </lineage>
</organism>